<dbReference type="RefSeq" id="WP_167377955.1">
    <property type="nucleotide sequence ID" value="NZ_CP017104.1"/>
</dbReference>
<keyword evidence="4" id="KW-0614">Plasmid</keyword>
<keyword evidence="2" id="KW-0732">Signal</keyword>
<dbReference type="GO" id="GO:0042597">
    <property type="term" value="C:periplasmic space"/>
    <property type="evidence" value="ECO:0007669"/>
    <property type="project" value="UniProtKB-SubCell"/>
</dbReference>
<dbReference type="GO" id="GO:0051470">
    <property type="term" value="P:ectoine transmembrane transport"/>
    <property type="evidence" value="ECO:0007669"/>
    <property type="project" value="InterPro"/>
</dbReference>
<evidence type="ECO:0000313" key="4">
    <source>
        <dbReference type="EMBL" id="APO70389.1"/>
    </source>
</evidence>
<dbReference type="NCBIfam" id="TIGR02995">
    <property type="entry name" value="ectoine_ehuB"/>
    <property type="match status" value="1"/>
</dbReference>
<accession>A0A1L5NRA8</accession>
<sequence length="299" mass="31675">MNHIDDECEHPVAKNCLTGVRRLLAGANFSIAAAAITLVFSAATAEAVTLEEAKATGVTIAIANEPPTMQMNPDGTPGGWGPDLDAAILGELGVTEFSGQVMEYGAMIPALQSKRATLTSSGALFIRPERCEAILFSEPTSCNGEAFIMSATLAGKIKTFKDVADQGLKIGVCGGCSEQKMAIEAGVKEENIVVYPDGTSGLKLLKDNRIAVFANDATSTVALFTRANSPELHLVRIENIRSCAAAGFSKNDAELRDAYNEGLRRIRANGKYAELVKKYGLEEGARDIEKVSTAQLCGK</sequence>
<organism evidence="4 5">
    <name type="scientific">Rhizobium gallicum</name>
    <dbReference type="NCBI Taxonomy" id="56730"/>
    <lineage>
        <taxon>Bacteria</taxon>
        <taxon>Pseudomonadati</taxon>
        <taxon>Pseudomonadota</taxon>
        <taxon>Alphaproteobacteria</taxon>
        <taxon>Hyphomicrobiales</taxon>
        <taxon>Rhizobiaceae</taxon>
        <taxon>Rhizobium/Agrobacterium group</taxon>
        <taxon>Rhizobium</taxon>
    </lineage>
</organism>
<dbReference type="PANTHER" id="PTHR35936">
    <property type="entry name" value="MEMBRANE-BOUND LYTIC MUREIN TRANSGLYCOSYLASE F"/>
    <property type="match status" value="1"/>
</dbReference>
<dbReference type="AlphaFoldDB" id="A0A1L5NRA8"/>
<name>A0A1L5NRA8_9HYPH</name>
<evidence type="ECO:0000256" key="2">
    <source>
        <dbReference type="ARBA" id="ARBA00022729"/>
    </source>
</evidence>
<dbReference type="InterPro" id="IPR014337">
    <property type="entry name" value="Ectoine_EhuB"/>
</dbReference>
<evidence type="ECO:0000256" key="1">
    <source>
        <dbReference type="ARBA" id="ARBA00004418"/>
    </source>
</evidence>
<protein>
    <submittedName>
        <fullName evidence="4">Ectoine/hydroxyectoine ABC transporter substrate-binding protein EhuB 2</fullName>
    </submittedName>
</protein>
<feature type="domain" description="Solute-binding protein family 3/N-terminal" evidence="3">
    <location>
        <begin position="57"/>
        <end position="283"/>
    </location>
</feature>
<evidence type="ECO:0000313" key="5">
    <source>
        <dbReference type="Proteomes" id="UP000184749"/>
    </source>
</evidence>
<gene>
    <name evidence="4" type="primary">ehuB-2</name>
    <name evidence="4" type="ORF">IE4872_PC00372</name>
</gene>
<dbReference type="Pfam" id="PF00497">
    <property type="entry name" value="SBP_bac_3"/>
    <property type="match status" value="1"/>
</dbReference>
<dbReference type="SUPFAM" id="SSF53850">
    <property type="entry name" value="Periplasmic binding protein-like II"/>
    <property type="match status" value="1"/>
</dbReference>
<geneLocation type="plasmid" evidence="5">
    <name>prgalie4872c</name>
</geneLocation>
<dbReference type="SMART" id="SM00062">
    <property type="entry name" value="PBPb"/>
    <property type="match status" value="1"/>
</dbReference>
<dbReference type="GO" id="GO:0033294">
    <property type="term" value="F:ectoine binding"/>
    <property type="evidence" value="ECO:0007669"/>
    <property type="project" value="InterPro"/>
</dbReference>
<dbReference type="PANTHER" id="PTHR35936:SF17">
    <property type="entry name" value="ARGININE-BINDING EXTRACELLULAR PROTEIN ARTP"/>
    <property type="match status" value="1"/>
</dbReference>
<comment type="subcellular location">
    <subcellularLocation>
        <location evidence="1">Periplasm</location>
    </subcellularLocation>
</comment>
<evidence type="ECO:0000259" key="3">
    <source>
        <dbReference type="SMART" id="SM00062"/>
    </source>
</evidence>
<dbReference type="InterPro" id="IPR001638">
    <property type="entry name" value="Solute-binding_3/MltF_N"/>
</dbReference>
<dbReference type="Gene3D" id="3.40.190.10">
    <property type="entry name" value="Periplasmic binding protein-like II"/>
    <property type="match status" value="2"/>
</dbReference>
<reference evidence="4 5" key="1">
    <citation type="submission" date="2016-09" db="EMBL/GenBank/DDBJ databases">
        <title>The complete genome sequences of Rhizobium gallicum, symbiovars gallicum and phaseoli, symbionts associated to common bean (Phaseolus vulgaris).</title>
        <authorList>
            <person name="Bustos P."/>
            <person name="Santamaria R.I."/>
            <person name="Perez-Carrascal O.M."/>
            <person name="Juarez S."/>
            <person name="Lozano L."/>
            <person name="Martinez-Flores I."/>
            <person name="Martinez-Romero E."/>
            <person name="Cevallos M."/>
            <person name="Romero D."/>
            <person name="Davila G."/>
            <person name="Gonzalez V."/>
        </authorList>
    </citation>
    <scope>NUCLEOTIDE SEQUENCE [LARGE SCALE GENOMIC DNA]</scope>
    <source>
        <strain evidence="4 5">IE4872</strain>
        <plasmid evidence="5">prgalie4872c</plasmid>
    </source>
</reference>
<dbReference type="Proteomes" id="UP000184749">
    <property type="component" value="Plasmid pRgalIE4872c"/>
</dbReference>
<proteinExistence type="predicted"/>
<dbReference type="EMBL" id="CP017104">
    <property type="protein sequence ID" value="APO70389.1"/>
    <property type="molecule type" value="Genomic_DNA"/>
</dbReference>